<proteinExistence type="predicted"/>
<evidence type="ECO:0000313" key="2">
    <source>
        <dbReference type="Proteomes" id="UP000298652"/>
    </source>
</evidence>
<dbReference type="Gramene" id="TKV93341">
    <property type="protein sequence ID" value="TKV93341"/>
    <property type="gene ID" value="SEVIR_9G219900v2"/>
</dbReference>
<dbReference type="Proteomes" id="UP000298652">
    <property type="component" value="Chromosome 9"/>
</dbReference>
<evidence type="ECO:0000313" key="1">
    <source>
        <dbReference type="EMBL" id="TKV93341.1"/>
    </source>
</evidence>
<reference evidence="1" key="1">
    <citation type="submission" date="2019-03" db="EMBL/GenBank/DDBJ databases">
        <title>WGS assembly of Setaria viridis.</title>
        <authorList>
            <person name="Huang P."/>
            <person name="Jenkins J."/>
            <person name="Grimwood J."/>
            <person name="Barry K."/>
            <person name="Healey A."/>
            <person name="Mamidi S."/>
            <person name="Sreedasyam A."/>
            <person name="Shu S."/>
            <person name="Feldman M."/>
            <person name="Wu J."/>
            <person name="Yu Y."/>
            <person name="Chen C."/>
            <person name="Johnson J."/>
            <person name="Rokhsar D."/>
            <person name="Baxter I."/>
            <person name="Schmutz J."/>
            <person name="Brutnell T."/>
            <person name="Kellogg E."/>
        </authorList>
    </citation>
    <scope>NUCLEOTIDE SEQUENCE [LARGE SCALE GENOMIC DNA]</scope>
</reference>
<sequence length="59" mass="6962">MASNLDQCHQYKSLPSCRYTSHHEPPWKHQWLQENTHLKNSEQPSSLGFFHADLSKHMS</sequence>
<keyword evidence="2" id="KW-1185">Reference proteome</keyword>
<accession>A0A4U6SXW4</accession>
<dbReference type="AlphaFoldDB" id="A0A4U6SXW4"/>
<organism evidence="1 2">
    <name type="scientific">Setaria viridis</name>
    <name type="common">Green bristlegrass</name>
    <name type="synonym">Setaria italica subsp. viridis</name>
    <dbReference type="NCBI Taxonomy" id="4556"/>
    <lineage>
        <taxon>Eukaryota</taxon>
        <taxon>Viridiplantae</taxon>
        <taxon>Streptophyta</taxon>
        <taxon>Embryophyta</taxon>
        <taxon>Tracheophyta</taxon>
        <taxon>Spermatophyta</taxon>
        <taxon>Magnoliopsida</taxon>
        <taxon>Liliopsida</taxon>
        <taxon>Poales</taxon>
        <taxon>Poaceae</taxon>
        <taxon>PACMAD clade</taxon>
        <taxon>Panicoideae</taxon>
        <taxon>Panicodae</taxon>
        <taxon>Paniceae</taxon>
        <taxon>Cenchrinae</taxon>
        <taxon>Setaria</taxon>
    </lineage>
</organism>
<name>A0A4U6SXW4_SETVI</name>
<protein>
    <submittedName>
        <fullName evidence="1">Uncharacterized protein</fullName>
    </submittedName>
</protein>
<dbReference type="EMBL" id="CM016560">
    <property type="protein sequence ID" value="TKV93341.1"/>
    <property type="molecule type" value="Genomic_DNA"/>
</dbReference>
<gene>
    <name evidence="1" type="ORF">SEVIR_9G219900v2</name>
</gene>